<feature type="chain" id="PRO_5046683568" evidence="1">
    <location>
        <begin position="24"/>
        <end position="440"/>
    </location>
</feature>
<dbReference type="EMBL" id="CP059693">
    <property type="protein sequence ID" value="WDE10333.1"/>
    <property type="molecule type" value="Genomic_DNA"/>
</dbReference>
<gene>
    <name evidence="2" type="ORF">H3N35_18915</name>
</gene>
<accession>A0ABY7V9S8</accession>
<protein>
    <submittedName>
        <fullName evidence="2">Uncharacterized protein</fullName>
    </submittedName>
</protein>
<feature type="signal peptide" evidence="1">
    <location>
        <begin position="1"/>
        <end position="23"/>
    </location>
</feature>
<reference evidence="2 3" key="1">
    <citation type="journal article" date="2022" name="Mar. Drugs">
        <title>Bioassay-Guided Fractionation Leads to the Detection of Cholic Acid Generated by the Rare Thalassomonas sp.</title>
        <authorList>
            <person name="Pheiffer F."/>
            <person name="Schneider Y.K."/>
            <person name="Hansen E.H."/>
            <person name="Andersen J.H."/>
            <person name="Isaksson J."/>
            <person name="Busche T."/>
            <person name="R C."/>
            <person name="Kalinowski J."/>
            <person name="Zyl L.V."/>
            <person name="Trindade M."/>
        </authorList>
    </citation>
    <scope>NUCLEOTIDE SEQUENCE [LARGE SCALE GENOMIC DNA]</scope>
    <source>
        <strain evidence="2 3">A5K-61T</strain>
    </source>
</reference>
<keyword evidence="1" id="KW-0732">Signal</keyword>
<evidence type="ECO:0000313" key="3">
    <source>
        <dbReference type="Proteomes" id="UP001215231"/>
    </source>
</evidence>
<evidence type="ECO:0000256" key="1">
    <source>
        <dbReference type="SAM" id="SignalP"/>
    </source>
</evidence>
<name>A0ABY7V9S8_9GAMM</name>
<dbReference type="RefSeq" id="WP_274050367.1">
    <property type="nucleotide sequence ID" value="NZ_CP059693.1"/>
</dbReference>
<dbReference type="Proteomes" id="UP001215231">
    <property type="component" value="Chromosome"/>
</dbReference>
<proteinExistence type="predicted"/>
<sequence length="440" mass="48615">MKTLTFTASTALACLLGINLALAATPDNTQISATVKQLPAITKAERQSQLLKQRQRNTSLTQKQYQRLASLVKQLPAPSFDHRLMPPAKITAVHSSLGQSQQAAEQLDYAHLLLDMNIARSDEDGKDYLIFQAKSSIFGGSRATYIDLFLESGDWIGIGDPGTEMAFNGGKNTRVQAKISLAELTQNYGDQEMIRVSSWLDIEAHDGTTISQLIFSQYPIPWQQINARMQSATQPTDVTDISAQQMTLTVNHPGDLNQDNRVKLCLNFNYPLCDYADIYNSPDQVLAVPLQGQLVLPYQVAAITPSDQLSSGLTGIIDSQTGIYLQNEYSGYSLSPSLTAPDGQVKTFSDYLTLSSDPGQGSSTITWDIPRQEVDLLNWRYLHHSQQIDWHITLVLNGYPTASAKESQTPIRFQITLSSDQAAGFSHFALPTLNTFDIEY</sequence>
<organism evidence="2 3">
    <name type="scientific">Thalassomonas haliotis</name>
    <dbReference type="NCBI Taxonomy" id="485448"/>
    <lineage>
        <taxon>Bacteria</taxon>
        <taxon>Pseudomonadati</taxon>
        <taxon>Pseudomonadota</taxon>
        <taxon>Gammaproteobacteria</taxon>
        <taxon>Alteromonadales</taxon>
        <taxon>Colwelliaceae</taxon>
        <taxon>Thalassomonas</taxon>
    </lineage>
</organism>
<keyword evidence="3" id="KW-1185">Reference proteome</keyword>
<evidence type="ECO:0000313" key="2">
    <source>
        <dbReference type="EMBL" id="WDE10333.1"/>
    </source>
</evidence>